<reference evidence="2 3" key="2">
    <citation type="submission" date="2020-06" db="EMBL/GenBank/DDBJ databases">
        <title>Antribacter stalactiti gen. nov., sp. nov., a new member of the family Nacardiaceae isolated from a cave.</title>
        <authorList>
            <person name="Kim I.S."/>
        </authorList>
    </citation>
    <scope>NUCLEOTIDE SEQUENCE [LARGE SCALE GENOMIC DNA]</scope>
    <source>
        <strain evidence="2 3">YC2-7</strain>
    </source>
</reference>
<dbReference type="Proteomes" id="UP000535543">
    <property type="component" value="Unassembled WGS sequence"/>
</dbReference>
<organism evidence="2 3">
    <name type="scientific">Antrihabitans stalactiti</name>
    <dbReference type="NCBI Taxonomy" id="2584121"/>
    <lineage>
        <taxon>Bacteria</taxon>
        <taxon>Bacillati</taxon>
        <taxon>Actinomycetota</taxon>
        <taxon>Actinomycetes</taxon>
        <taxon>Mycobacteriales</taxon>
        <taxon>Nocardiaceae</taxon>
        <taxon>Antrihabitans</taxon>
    </lineage>
</organism>
<sequence length="166" mass="18007">MNRARSYLSRAPHCEPPLAEALDTAADAPSGRCLPQLTHSTRRSPHSGRSPGTTAVSKRELPITAKRFAETVFRLALEVVDRRRSPAQLRTVLDPALVDMLRTLSTAALPGRDLGAATLGHVHLKTIDAGNAEVFGTYNRGPRVFAIAGKVRLHNGSWQVTSLRIV</sequence>
<comment type="caution">
    <text evidence="2">The sequence shown here is derived from an EMBL/GenBank/DDBJ whole genome shotgun (WGS) entry which is preliminary data.</text>
</comment>
<keyword evidence="3" id="KW-1185">Reference proteome</keyword>
<dbReference type="InterPro" id="IPR045596">
    <property type="entry name" value="DUF6459"/>
</dbReference>
<dbReference type="AlphaFoldDB" id="A0A848KCK5"/>
<feature type="region of interest" description="Disordered" evidence="1">
    <location>
        <begin position="29"/>
        <end position="59"/>
    </location>
</feature>
<dbReference type="Pfam" id="PF20060">
    <property type="entry name" value="DUF6459"/>
    <property type="match status" value="1"/>
</dbReference>
<protein>
    <submittedName>
        <fullName evidence="2">Uncharacterized protein</fullName>
    </submittedName>
</protein>
<gene>
    <name evidence="2" type="ORF">FGL95_13500</name>
</gene>
<evidence type="ECO:0000256" key="1">
    <source>
        <dbReference type="SAM" id="MobiDB-lite"/>
    </source>
</evidence>
<name>A0A848KCK5_9NOCA</name>
<evidence type="ECO:0000313" key="2">
    <source>
        <dbReference type="EMBL" id="NMN96049.1"/>
    </source>
</evidence>
<reference evidence="2 3" key="1">
    <citation type="submission" date="2019-05" db="EMBL/GenBank/DDBJ databases">
        <authorList>
            <person name="Lee S.D."/>
        </authorList>
    </citation>
    <scope>NUCLEOTIDE SEQUENCE [LARGE SCALE GENOMIC DNA]</scope>
    <source>
        <strain evidence="2 3">YC2-7</strain>
    </source>
</reference>
<proteinExistence type="predicted"/>
<dbReference type="RefSeq" id="WP_169587566.1">
    <property type="nucleotide sequence ID" value="NZ_VCQU01000004.1"/>
</dbReference>
<accession>A0A848KCK5</accession>
<evidence type="ECO:0000313" key="3">
    <source>
        <dbReference type="Proteomes" id="UP000535543"/>
    </source>
</evidence>
<dbReference type="EMBL" id="VCQU01000004">
    <property type="protein sequence ID" value="NMN96049.1"/>
    <property type="molecule type" value="Genomic_DNA"/>
</dbReference>